<dbReference type="RefSeq" id="WP_341404106.1">
    <property type="nucleotide sequence ID" value="NZ_JBBUKT010000002.1"/>
</dbReference>
<evidence type="ECO:0000313" key="4">
    <source>
        <dbReference type="Proteomes" id="UP001371305"/>
    </source>
</evidence>
<sequence length="393" mass="44110">MNSPVENIAPSVTEATRAPGTPRRGHTYRCQCGRPVFFHNSLCLACGAALGYEPTHAEVHSLQPTKTQGIWQISGADAPAPLYRRCVNIDTPAGCNWLVPADHPSTLCIACRLNRTIPNLNEPDNCSHWRMIEMAKRRLVGQLIAIGLPVHSKVEEDPEHGVMFDFLRTPPGSAPIMTSHGNGLITLNIEEADDSIREAVRNQMNEPYRTLLGHFRHEIGHYYWDRLIAGTPWHEKFRELFGDERADYAAALQANYISGPPPNWQESFISSYAATHPWEDWAESWAHYLHMVDSLDTAIGLGLNADDIELDTEPFTLNDLYAPDDPDAARVLMLVNGWMELVTALNELARSMGHRDFYPFVMSRTVLKKLHFIQLVVKSQREATATPSHSELA</sequence>
<gene>
    <name evidence="3" type="ORF">WKV53_08340</name>
</gene>
<dbReference type="Proteomes" id="UP001371305">
    <property type="component" value="Unassembled WGS sequence"/>
</dbReference>
<evidence type="ECO:0000259" key="2">
    <source>
        <dbReference type="Pfam" id="PF10005"/>
    </source>
</evidence>
<reference evidence="3 4" key="1">
    <citation type="submission" date="2024-04" db="EMBL/GenBank/DDBJ databases">
        <title>Luteolibacter sp. isolated from soil.</title>
        <authorList>
            <person name="An J."/>
        </authorList>
    </citation>
    <scope>NUCLEOTIDE SEQUENCE [LARGE SCALE GENOMIC DNA]</scope>
    <source>
        <strain evidence="3 4">Y139</strain>
    </source>
</reference>
<dbReference type="EMBL" id="JBBUKT010000002">
    <property type="protein sequence ID" value="MEK7950501.1"/>
    <property type="molecule type" value="Genomic_DNA"/>
</dbReference>
<dbReference type="PIRSF" id="PIRSF012641">
    <property type="entry name" value="UCP012641"/>
    <property type="match status" value="1"/>
</dbReference>
<evidence type="ECO:0000256" key="1">
    <source>
        <dbReference type="SAM" id="MobiDB-lite"/>
    </source>
</evidence>
<organism evidence="3 4">
    <name type="scientific">Luteolibacter soli</name>
    <dbReference type="NCBI Taxonomy" id="3135280"/>
    <lineage>
        <taxon>Bacteria</taxon>
        <taxon>Pseudomonadati</taxon>
        <taxon>Verrucomicrobiota</taxon>
        <taxon>Verrucomicrobiia</taxon>
        <taxon>Verrucomicrobiales</taxon>
        <taxon>Verrucomicrobiaceae</taxon>
        <taxon>Luteolibacter</taxon>
    </lineage>
</organism>
<dbReference type="Pfam" id="PF15887">
    <property type="entry name" value="Peptidase_Mx"/>
    <property type="match status" value="1"/>
</dbReference>
<evidence type="ECO:0000313" key="3">
    <source>
        <dbReference type="EMBL" id="MEK7950501.1"/>
    </source>
</evidence>
<feature type="domain" description="Zinc-ribbon" evidence="2">
    <location>
        <begin position="28"/>
        <end position="121"/>
    </location>
</feature>
<protein>
    <submittedName>
        <fullName evidence="3">Zinc-binding metallopeptidase</fullName>
    </submittedName>
</protein>
<dbReference type="InterPro" id="IPR011201">
    <property type="entry name" value="Zinc-ribbon_6_bact"/>
</dbReference>
<dbReference type="Gene3D" id="3.40.390.70">
    <property type="match status" value="1"/>
</dbReference>
<dbReference type="Pfam" id="PF10005">
    <property type="entry name" value="Zn_ribbon_DZR_6"/>
    <property type="match status" value="1"/>
</dbReference>
<name>A0ABU9AS11_9BACT</name>
<dbReference type="InterPro" id="IPR031321">
    <property type="entry name" value="UCP012641"/>
</dbReference>
<proteinExistence type="predicted"/>
<accession>A0ABU9AS11</accession>
<keyword evidence="4" id="KW-1185">Reference proteome</keyword>
<comment type="caution">
    <text evidence="3">The sequence shown here is derived from an EMBL/GenBank/DDBJ whole genome shotgun (WGS) entry which is preliminary data.</text>
</comment>
<feature type="region of interest" description="Disordered" evidence="1">
    <location>
        <begin position="1"/>
        <end position="24"/>
    </location>
</feature>